<dbReference type="InterPro" id="IPR051237">
    <property type="entry name" value="Ferric-chelate_Red/DefProt"/>
</dbReference>
<keyword evidence="2" id="KW-0472">Membrane</keyword>
<feature type="chain" id="PRO_5023030520" description="Reelin domain-containing protein" evidence="3">
    <location>
        <begin position="28"/>
        <end position="329"/>
    </location>
</feature>
<dbReference type="CDD" id="cd08544">
    <property type="entry name" value="Reeler"/>
    <property type="match status" value="1"/>
</dbReference>
<comment type="caution">
    <text evidence="5">The sequence shown here is derived from an EMBL/GenBank/DDBJ whole genome shotgun (WGS) entry which is preliminary data.</text>
</comment>
<proteinExistence type="predicted"/>
<dbReference type="Gene3D" id="2.60.40.4060">
    <property type="entry name" value="Reeler domain"/>
    <property type="match status" value="1"/>
</dbReference>
<dbReference type="PANTHER" id="PTHR45828">
    <property type="entry name" value="CYTOCHROME B561/FERRIC REDUCTASE TRANSMEMBRANE"/>
    <property type="match status" value="1"/>
</dbReference>
<evidence type="ECO:0000259" key="4">
    <source>
        <dbReference type="PROSITE" id="PS51019"/>
    </source>
</evidence>
<dbReference type="AlphaFoldDB" id="A0A5A9NCJ4"/>
<evidence type="ECO:0000313" key="5">
    <source>
        <dbReference type="EMBL" id="KAA0706529.1"/>
    </source>
</evidence>
<feature type="region of interest" description="Disordered" evidence="1">
    <location>
        <begin position="206"/>
        <end position="245"/>
    </location>
</feature>
<feature type="signal peptide" evidence="3">
    <location>
        <begin position="1"/>
        <end position="27"/>
    </location>
</feature>
<evidence type="ECO:0000256" key="1">
    <source>
        <dbReference type="SAM" id="MobiDB-lite"/>
    </source>
</evidence>
<name>A0A5A9NCJ4_9TELE</name>
<sequence length="329" mass="36663">MMMMKMMTKVVLAGCVMIWLFPVSCVCFSLGASVSSCVTMNPGHISSLRQHTHTAIMIRSSRPVYLPHHTLTVTVQTSRAFMGFLLQARSVLEDRVIGGEFTLHPPSTHTLSCVSPDDTVTHSDKMMKRNLSFSWRAPPQPSGDLRFYITLVQSYFVYWARIRSAVVHDGTRSSSVTDGHTGQQTANVTDLFPSQKPKEAWVSVTQRQRDTFHPSGNLLKPPNRAKDLPGAPETGGERPERVPRQNTSELGLLLGLSAALGMAIAGGLRYLQRKHCRKRTAVSLHNHRHDNRGIIHVQECGDLVQVRKIRQNSFLVLQAEYDLITPTGD</sequence>
<gene>
    <name evidence="5" type="ORF">E1301_Tti020739</name>
</gene>
<evidence type="ECO:0000313" key="6">
    <source>
        <dbReference type="Proteomes" id="UP000324632"/>
    </source>
</evidence>
<dbReference type="GO" id="GO:0016020">
    <property type="term" value="C:membrane"/>
    <property type="evidence" value="ECO:0007669"/>
    <property type="project" value="TreeGrafter"/>
</dbReference>
<keyword evidence="6" id="KW-1185">Reference proteome</keyword>
<dbReference type="EMBL" id="SOYY01000020">
    <property type="protein sequence ID" value="KAA0706529.1"/>
    <property type="molecule type" value="Genomic_DNA"/>
</dbReference>
<keyword evidence="2" id="KW-0812">Transmembrane</keyword>
<organism evidence="5 6">
    <name type="scientific">Triplophysa tibetana</name>
    <dbReference type="NCBI Taxonomy" id="1572043"/>
    <lineage>
        <taxon>Eukaryota</taxon>
        <taxon>Metazoa</taxon>
        <taxon>Chordata</taxon>
        <taxon>Craniata</taxon>
        <taxon>Vertebrata</taxon>
        <taxon>Euteleostomi</taxon>
        <taxon>Actinopterygii</taxon>
        <taxon>Neopterygii</taxon>
        <taxon>Teleostei</taxon>
        <taxon>Ostariophysi</taxon>
        <taxon>Cypriniformes</taxon>
        <taxon>Nemacheilidae</taxon>
        <taxon>Triplophysa</taxon>
    </lineage>
</organism>
<dbReference type="Pfam" id="PF02014">
    <property type="entry name" value="Reeler"/>
    <property type="match status" value="1"/>
</dbReference>
<dbReference type="InterPro" id="IPR042307">
    <property type="entry name" value="Reeler_sf"/>
</dbReference>
<evidence type="ECO:0000256" key="2">
    <source>
        <dbReference type="SAM" id="Phobius"/>
    </source>
</evidence>
<evidence type="ECO:0000256" key="3">
    <source>
        <dbReference type="SAM" id="SignalP"/>
    </source>
</evidence>
<feature type="domain" description="Reelin" evidence="4">
    <location>
        <begin position="22"/>
        <end position="183"/>
    </location>
</feature>
<feature type="transmembrane region" description="Helical" evidence="2">
    <location>
        <begin position="250"/>
        <end position="271"/>
    </location>
</feature>
<dbReference type="PROSITE" id="PS51019">
    <property type="entry name" value="REELIN"/>
    <property type="match status" value="1"/>
</dbReference>
<reference evidence="5 6" key="1">
    <citation type="journal article" date="2019" name="Mol. Ecol. Resour.">
        <title>Chromosome-level genome assembly of Triplophysa tibetana, a fish adapted to the harsh high-altitude environment of the Tibetan Plateau.</title>
        <authorList>
            <person name="Yang X."/>
            <person name="Liu H."/>
            <person name="Ma Z."/>
            <person name="Zou Y."/>
            <person name="Zou M."/>
            <person name="Mao Y."/>
            <person name="Li X."/>
            <person name="Wang H."/>
            <person name="Chen T."/>
            <person name="Wang W."/>
            <person name="Yang R."/>
        </authorList>
    </citation>
    <scope>NUCLEOTIDE SEQUENCE [LARGE SCALE GENOMIC DNA]</scope>
    <source>
        <strain evidence="5">TTIB1903HZAU</strain>
        <tissue evidence="5">Muscle</tissue>
    </source>
</reference>
<keyword evidence="3" id="KW-0732">Signal</keyword>
<protein>
    <recommendedName>
        <fullName evidence="4">Reelin domain-containing protein</fullName>
    </recommendedName>
</protein>
<dbReference type="Proteomes" id="UP000324632">
    <property type="component" value="Chromosome 20"/>
</dbReference>
<dbReference type="PANTHER" id="PTHR45828:SF51">
    <property type="entry name" value="REELIN DOMAIN-CONTAINING PROTEIN 1"/>
    <property type="match status" value="1"/>
</dbReference>
<accession>A0A5A9NCJ4</accession>
<keyword evidence="2" id="KW-1133">Transmembrane helix</keyword>
<dbReference type="InterPro" id="IPR002861">
    <property type="entry name" value="Reeler_dom"/>
</dbReference>